<proteinExistence type="predicted"/>
<reference evidence="3" key="1">
    <citation type="journal article" date="2014" name="Int. J. Syst. Evol. Microbiol.">
        <title>Complete genome of a new Firmicutes species belonging to the dominant human colonic microbiota ('Ruminococcus bicirculans') reveals two chromosomes and a selective capacity to utilize plant glucans.</title>
        <authorList>
            <consortium name="NISC Comparative Sequencing Program"/>
            <person name="Wegmann U."/>
            <person name="Louis P."/>
            <person name="Goesmann A."/>
            <person name="Henrissat B."/>
            <person name="Duncan S.H."/>
            <person name="Flint H.J."/>
        </authorList>
    </citation>
    <scope>NUCLEOTIDE SEQUENCE</scope>
    <source>
        <strain evidence="3">NBRC 108219</strain>
    </source>
</reference>
<feature type="signal peptide" evidence="1">
    <location>
        <begin position="1"/>
        <end position="24"/>
    </location>
</feature>
<protein>
    <recommendedName>
        <fullName evidence="2">PepSY domain-containing protein</fullName>
    </recommendedName>
</protein>
<keyword evidence="4" id="KW-1185">Reference proteome</keyword>
<dbReference type="Pfam" id="PF03413">
    <property type="entry name" value="PepSY"/>
    <property type="match status" value="1"/>
</dbReference>
<feature type="domain" description="PepSY" evidence="2">
    <location>
        <begin position="49"/>
        <end position="100"/>
    </location>
</feature>
<gene>
    <name evidence="3" type="ORF">GCM10007853_06500</name>
</gene>
<sequence length="101" mass="11095">MKRMTLIISALMLSLIGTPSLASAPQWIQTDRVSEASTVSPYDYAQRQISAREARAIALARVPGGEVVDIRRTADAYRVRIIARDGRVVDIVVDANTGRVR</sequence>
<reference evidence="3" key="2">
    <citation type="submission" date="2023-01" db="EMBL/GenBank/DDBJ databases">
        <title>Draft genome sequence of Algimonas ampicilliniresistens strain NBRC 108219.</title>
        <authorList>
            <person name="Sun Q."/>
            <person name="Mori K."/>
        </authorList>
    </citation>
    <scope>NUCLEOTIDE SEQUENCE</scope>
    <source>
        <strain evidence="3">NBRC 108219</strain>
    </source>
</reference>
<evidence type="ECO:0000313" key="3">
    <source>
        <dbReference type="EMBL" id="GLQ22776.1"/>
    </source>
</evidence>
<name>A0ABQ5V860_9PROT</name>
<accession>A0ABQ5V860</accession>
<dbReference type="RefSeq" id="WP_284387499.1">
    <property type="nucleotide sequence ID" value="NZ_BSNK01000001.1"/>
</dbReference>
<comment type="caution">
    <text evidence="3">The sequence shown here is derived from an EMBL/GenBank/DDBJ whole genome shotgun (WGS) entry which is preliminary data.</text>
</comment>
<keyword evidence="1" id="KW-0732">Signal</keyword>
<dbReference type="InterPro" id="IPR025711">
    <property type="entry name" value="PepSY"/>
</dbReference>
<evidence type="ECO:0000256" key="1">
    <source>
        <dbReference type="SAM" id="SignalP"/>
    </source>
</evidence>
<feature type="chain" id="PRO_5045905725" description="PepSY domain-containing protein" evidence="1">
    <location>
        <begin position="25"/>
        <end position="101"/>
    </location>
</feature>
<evidence type="ECO:0000259" key="2">
    <source>
        <dbReference type="Pfam" id="PF03413"/>
    </source>
</evidence>
<dbReference type="Proteomes" id="UP001161391">
    <property type="component" value="Unassembled WGS sequence"/>
</dbReference>
<organism evidence="3 4">
    <name type="scientific">Algimonas ampicilliniresistens</name>
    <dbReference type="NCBI Taxonomy" id="1298735"/>
    <lineage>
        <taxon>Bacteria</taxon>
        <taxon>Pseudomonadati</taxon>
        <taxon>Pseudomonadota</taxon>
        <taxon>Alphaproteobacteria</taxon>
        <taxon>Maricaulales</taxon>
        <taxon>Robiginitomaculaceae</taxon>
        <taxon>Algimonas</taxon>
    </lineage>
</organism>
<dbReference type="EMBL" id="BSNK01000001">
    <property type="protein sequence ID" value="GLQ22776.1"/>
    <property type="molecule type" value="Genomic_DNA"/>
</dbReference>
<evidence type="ECO:0000313" key="4">
    <source>
        <dbReference type="Proteomes" id="UP001161391"/>
    </source>
</evidence>
<dbReference type="Gene3D" id="3.30.505.20">
    <property type="match status" value="1"/>
</dbReference>